<dbReference type="InterPro" id="IPR008274">
    <property type="entry name" value="AldOxase/xan_DH_MoCoBD1"/>
</dbReference>
<sequence length="695" mass="77207">MKSNESIPFEQISVPGMLYACMVRAGSDIGQIRAIRTPPLPERYSLITADQLPFRNELWIGDMSIPLFAARSVSYRGEAVGLIIGPDPLMVEELASTSVVECEEREPFLDWHSFSSSHIAARIDFSRRKPAESDRSADKASLGERSTPAKTLEFSSYLNIEPHELTFHSGIGALAEWDYDKLKLACPTLWPEHVRSCIARMLDASMDDIEISMLQMYDSSELYSWYPSLLAARATAAAWALKKPVKLIVSGKREKKFLPCVHGISLHLKSKWSKDTRQLLHVECRFAIPIGAYSIFAQLLLEKTAHFAAGSIPETPISITGFAIRTDMVPMGALESISAAAIYGMIEAHIARASRAMDSGLLELSQSTFSKKEFSKNAHKNAEKEIPAVKIARPLLRQTDFYRKYAAYEQIHKRNPGEKEATLRAVSFSLAYQNSQALLPAGAHKVQIQLMLDRNLKAVLESDAAYSSERLKTALRLQISQNLKIAAAHISFENMQRPHPGSIPLISSSGMAIVSDLARRASDRIQRMRFREALPLAVRTYSIVKQSETLKKISGSPLRPSIGAAILEVEYDTRTAIMQQVRLDISVFAGKILSRALAKSTIRSASIEALRSCLVCTYPEQKDHNDIYDSILSQSIINVDIMEDEKASIPRPLGDLAYALVLSCFLGVLQQMNDSNRLMLPFRPASSVSVSGDMR</sequence>
<dbReference type="InterPro" id="IPR036856">
    <property type="entry name" value="Ald_Oxase/Xan_DH_a/b_sf"/>
</dbReference>
<dbReference type="PANTHER" id="PTHR11908">
    <property type="entry name" value="XANTHINE DEHYDROGENASE"/>
    <property type="match status" value="1"/>
</dbReference>
<dbReference type="Pfam" id="PF02738">
    <property type="entry name" value="MoCoBD_1"/>
    <property type="match status" value="1"/>
</dbReference>
<evidence type="ECO:0000256" key="1">
    <source>
        <dbReference type="ARBA" id="ARBA00022505"/>
    </source>
</evidence>
<dbReference type="SUPFAM" id="SSF54665">
    <property type="entry name" value="CO dehydrogenase molybdoprotein N-domain-like"/>
    <property type="match status" value="1"/>
</dbReference>
<keyword evidence="1" id="KW-0500">Molybdenum</keyword>
<dbReference type="InterPro" id="IPR037165">
    <property type="entry name" value="AldOxase/xan_DH_Mopterin-bd_sf"/>
</dbReference>
<evidence type="ECO:0000256" key="2">
    <source>
        <dbReference type="ARBA" id="ARBA00023002"/>
    </source>
</evidence>
<evidence type="ECO:0000313" key="4">
    <source>
        <dbReference type="EMBL" id="SLM19759.1"/>
    </source>
</evidence>
<reference evidence="4" key="1">
    <citation type="submission" date="2017-02" db="EMBL/GenBank/DDBJ databases">
        <authorList>
            <person name="Regsiter A."/>
            <person name="William W."/>
        </authorList>
    </citation>
    <scope>NUCLEOTIDE SEQUENCE</scope>
    <source>
        <strain evidence="4">BdmA 4</strain>
    </source>
</reference>
<dbReference type="EMBL" id="FWDO01000007">
    <property type="protein sequence ID" value="SLM19759.1"/>
    <property type="molecule type" value="Genomic_DNA"/>
</dbReference>
<dbReference type="PANTHER" id="PTHR11908:SF132">
    <property type="entry name" value="ALDEHYDE OXIDASE 1-RELATED"/>
    <property type="match status" value="1"/>
</dbReference>
<keyword evidence="2" id="KW-0560">Oxidoreductase</keyword>
<accession>A0A3P3XUM0</accession>
<dbReference type="GO" id="GO:0005506">
    <property type="term" value="F:iron ion binding"/>
    <property type="evidence" value="ECO:0007669"/>
    <property type="project" value="InterPro"/>
</dbReference>
<protein>
    <recommendedName>
        <fullName evidence="3">Aldehyde oxidase/xanthine dehydrogenase first molybdopterin binding domain-containing protein</fullName>
    </recommendedName>
</protein>
<gene>
    <name evidence="4" type="ORF">SPIRO4BDMA_70181</name>
</gene>
<organism evidence="4">
    <name type="scientific">uncultured spirochete</name>
    <dbReference type="NCBI Taxonomy" id="156406"/>
    <lineage>
        <taxon>Bacteria</taxon>
        <taxon>Pseudomonadati</taxon>
        <taxon>Spirochaetota</taxon>
        <taxon>Spirochaetia</taxon>
        <taxon>Spirochaetales</taxon>
        <taxon>environmental samples</taxon>
    </lineage>
</organism>
<feature type="domain" description="Aldehyde oxidase/xanthine dehydrogenase first molybdopterin binding" evidence="3">
    <location>
        <begin position="172"/>
        <end position="359"/>
    </location>
</feature>
<dbReference type="InterPro" id="IPR016208">
    <property type="entry name" value="Ald_Oxase/xanthine_DH-like"/>
</dbReference>
<dbReference type="AlphaFoldDB" id="A0A3P3XUM0"/>
<proteinExistence type="predicted"/>
<dbReference type="Gene3D" id="3.90.1170.50">
    <property type="entry name" value="Aldehyde oxidase/xanthine dehydrogenase, a/b hammerhead"/>
    <property type="match status" value="1"/>
</dbReference>
<evidence type="ECO:0000259" key="3">
    <source>
        <dbReference type="Pfam" id="PF02738"/>
    </source>
</evidence>
<dbReference type="GO" id="GO:0016491">
    <property type="term" value="F:oxidoreductase activity"/>
    <property type="evidence" value="ECO:0007669"/>
    <property type="project" value="UniProtKB-KW"/>
</dbReference>
<dbReference type="PROSITE" id="PS51257">
    <property type="entry name" value="PROKAR_LIPOPROTEIN"/>
    <property type="match status" value="1"/>
</dbReference>
<dbReference type="SUPFAM" id="SSF56003">
    <property type="entry name" value="Molybdenum cofactor-binding domain"/>
    <property type="match status" value="1"/>
</dbReference>
<dbReference type="Gene3D" id="3.30.365.10">
    <property type="entry name" value="Aldehyde oxidase/xanthine dehydrogenase, molybdopterin binding domain"/>
    <property type="match status" value="2"/>
</dbReference>
<name>A0A3P3XUM0_9SPIR</name>